<gene>
    <name evidence="2" type="ORF">KAK06_15720</name>
</gene>
<dbReference type="SUPFAM" id="SSF53474">
    <property type="entry name" value="alpha/beta-Hydrolases"/>
    <property type="match status" value="1"/>
</dbReference>
<evidence type="ECO:0000313" key="3">
    <source>
        <dbReference type="Proteomes" id="UP000678374"/>
    </source>
</evidence>
<dbReference type="Proteomes" id="UP000678374">
    <property type="component" value="Unassembled WGS sequence"/>
</dbReference>
<dbReference type="RefSeq" id="WP_210803075.1">
    <property type="nucleotide sequence ID" value="NZ_JAGQDE010000014.1"/>
</dbReference>
<dbReference type="PANTHER" id="PTHR46438">
    <property type="entry name" value="ALPHA/BETA-HYDROLASES SUPERFAMILY PROTEIN"/>
    <property type="match status" value="1"/>
</dbReference>
<dbReference type="PANTHER" id="PTHR46438:SF11">
    <property type="entry name" value="LIPASE-RELATED"/>
    <property type="match status" value="1"/>
</dbReference>
<keyword evidence="3" id="KW-1185">Reference proteome</keyword>
<reference evidence="2" key="1">
    <citation type="submission" date="2021-04" db="EMBL/GenBank/DDBJ databases">
        <title>The genome sequence of Ideonella sp. 4Y11.</title>
        <authorList>
            <person name="Liu Y."/>
        </authorList>
    </citation>
    <scope>NUCLEOTIDE SEQUENCE</scope>
    <source>
        <strain evidence="2">4Y11</strain>
    </source>
</reference>
<name>A0A941BKD5_9BURK</name>
<dbReference type="Gene3D" id="3.40.50.1820">
    <property type="entry name" value="alpha/beta hydrolase"/>
    <property type="match status" value="1"/>
</dbReference>
<evidence type="ECO:0000259" key="1">
    <source>
        <dbReference type="Pfam" id="PF12697"/>
    </source>
</evidence>
<accession>A0A941BKD5</accession>
<proteinExistence type="predicted"/>
<dbReference type="AlphaFoldDB" id="A0A941BKD5"/>
<sequence length="312" mass="34468">METYADSPSWHRYRQLLLDAFGISIRRTPVERWRTVRGHQLHLDEWSPEGRATGTLILVHGGGGNGRILAPLADFAAGIGWRAVAPDLPGYGLTRPGADFHWDYGEWPAVVAALADDVQGSVVLMGLSVGGMTAALAAQAARGVQGVIATTLLDMSDPATFVRAAKWPWLGKASLLGFRWMPSTIDRLRLPLRLLAPLDRMSGHPAMTEYFENDPLIGRLRVPSRFFRTMHTLQMPHLEPRCPLLLVHPGADNWTPTTMSRPAFDRVLGDKRLRELSNGSHLPAELPARLELEQEVTKFLRAVELKDAAGAR</sequence>
<keyword evidence="2" id="KW-0378">Hydrolase</keyword>
<comment type="caution">
    <text evidence="2">The sequence shown here is derived from an EMBL/GenBank/DDBJ whole genome shotgun (WGS) entry which is preliminary data.</text>
</comment>
<feature type="domain" description="AB hydrolase-1" evidence="1">
    <location>
        <begin position="56"/>
        <end position="289"/>
    </location>
</feature>
<dbReference type="Pfam" id="PF12697">
    <property type="entry name" value="Abhydrolase_6"/>
    <property type="match status" value="1"/>
</dbReference>
<dbReference type="InterPro" id="IPR029058">
    <property type="entry name" value="AB_hydrolase_fold"/>
</dbReference>
<dbReference type="InterPro" id="IPR000073">
    <property type="entry name" value="AB_hydrolase_1"/>
</dbReference>
<organism evidence="2 3">
    <name type="scientific">Ideonella aquatica</name>
    <dbReference type="NCBI Taxonomy" id="2824119"/>
    <lineage>
        <taxon>Bacteria</taxon>
        <taxon>Pseudomonadati</taxon>
        <taxon>Pseudomonadota</taxon>
        <taxon>Betaproteobacteria</taxon>
        <taxon>Burkholderiales</taxon>
        <taxon>Sphaerotilaceae</taxon>
        <taxon>Ideonella</taxon>
    </lineage>
</organism>
<protein>
    <submittedName>
        <fullName evidence="2">Alpha/beta hydrolase</fullName>
    </submittedName>
</protein>
<dbReference type="EMBL" id="JAGQDE010000014">
    <property type="protein sequence ID" value="MBQ0960402.1"/>
    <property type="molecule type" value="Genomic_DNA"/>
</dbReference>
<dbReference type="GO" id="GO:0016787">
    <property type="term" value="F:hydrolase activity"/>
    <property type="evidence" value="ECO:0007669"/>
    <property type="project" value="UniProtKB-KW"/>
</dbReference>
<evidence type="ECO:0000313" key="2">
    <source>
        <dbReference type="EMBL" id="MBQ0960402.1"/>
    </source>
</evidence>